<sequence length="74" mass="8695">MKIKIFKNREKEIYEVLLNNENLEFSKEELARETITQYSFNSGGFSNALSRLNTFGIIERRDGKIKLNPELLEL</sequence>
<evidence type="ECO:0000313" key="1">
    <source>
        <dbReference type="EMBL" id="KKN50427.1"/>
    </source>
</evidence>
<organism evidence="1">
    <name type="scientific">marine sediment metagenome</name>
    <dbReference type="NCBI Taxonomy" id="412755"/>
    <lineage>
        <taxon>unclassified sequences</taxon>
        <taxon>metagenomes</taxon>
        <taxon>ecological metagenomes</taxon>
    </lineage>
</organism>
<proteinExistence type="predicted"/>
<dbReference type="EMBL" id="LAZR01001113">
    <property type="protein sequence ID" value="KKN50427.1"/>
    <property type="molecule type" value="Genomic_DNA"/>
</dbReference>
<protein>
    <submittedName>
        <fullName evidence="1">Uncharacterized protein</fullName>
    </submittedName>
</protein>
<accession>A0A0F9RKV9</accession>
<reference evidence="1" key="1">
    <citation type="journal article" date="2015" name="Nature">
        <title>Complex archaea that bridge the gap between prokaryotes and eukaryotes.</title>
        <authorList>
            <person name="Spang A."/>
            <person name="Saw J.H."/>
            <person name="Jorgensen S.L."/>
            <person name="Zaremba-Niedzwiedzka K."/>
            <person name="Martijn J."/>
            <person name="Lind A.E."/>
            <person name="van Eijk R."/>
            <person name="Schleper C."/>
            <person name="Guy L."/>
            <person name="Ettema T.J."/>
        </authorList>
    </citation>
    <scope>NUCLEOTIDE SEQUENCE</scope>
</reference>
<dbReference type="AlphaFoldDB" id="A0A0F9RKV9"/>
<comment type="caution">
    <text evidence="1">The sequence shown here is derived from an EMBL/GenBank/DDBJ whole genome shotgun (WGS) entry which is preliminary data.</text>
</comment>
<gene>
    <name evidence="1" type="ORF">LCGC14_0632570</name>
</gene>
<name>A0A0F9RKV9_9ZZZZ</name>